<dbReference type="PROSITE" id="PS00189">
    <property type="entry name" value="LIPOYL"/>
    <property type="match status" value="1"/>
</dbReference>
<comment type="subunit">
    <text evidence="3">The glycine cleavage system is composed of four proteins: P, T, L and H.</text>
</comment>
<comment type="function">
    <text evidence="3">The glycine cleavage system catalyzes the degradation of glycine. The H protein shuttles the methylamine group of glycine from the P protein to the T protein.</text>
</comment>
<dbReference type="EMBL" id="SOIJ01000266">
    <property type="protein sequence ID" value="TET91685.1"/>
    <property type="molecule type" value="Genomic_DNA"/>
</dbReference>
<comment type="cofactor">
    <cofactor evidence="3">
        <name>(R)-lipoate</name>
        <dbReference type="ChEBI" id="CHEBI:83088"/>
    </cofactor>
    <text evidence="3">Binds 1 lipoyl cofactor covalently.</text>
</comment>
<name>A0A523YJF5_UNCAE</name>
<dbReference type="InterPro" id="IPR033753">
    <property type="entry name" value="GCV_H/Fam206"/>
</dbReference>
<proteinExistence type="inferred from homology"/>
<organism evidence="6 7">
    <name type="scientific">Aerophobetes bacterium</name>
    <dbReference type="NCBI Taxonomy" id="2030807"/>
    <lineage>
        <taxon>Bacteria</taxon>
        <taxon>Candidatus Aerophobota</taxon>
    </lineage>
</organism>
<dbReference type="Gene3D" id="2.40.50.100">
    <property type="match status" value="1"/>
</dbReference>
<dbReference type="PANTHER" id="PTHR11715">
    <property type="entry name" value="GLYCINE CLEAVAGE SYSTEM H PROTEIN"/>
    <property type="match status" value="1"/>
</dbReference>
<evidence type="ECO:0000256" key="2">
    <source>
        <dbReference type="ARBA" id="ARBA00022823"/>
    </source>
</evidence>
<evidence type="ECO:0000256" key="3">
    <source>
        <dbReference type="HAMAP-Rule" id="MF_00272"/>
    </source>
</evidence>
<keyword evidence="2 3" id="KW-0450">Lipoyl</keyword>
<dbReference type="InterPro" id="IPR011053">
    <property type="entry name" value="Single_hybrid_motif"/>
</dbReference>
<dbReference type="GO" id="GO:0005829">
    <property type="term" value="C:cytosol"/>
    <property type="evidence" value="ECO:0007669"/>
    <property type="project" value="TreeGrafter"/>
</dbReference>
<dbReference type="GO" id="GO:0009249">
    <property type="term" value="P:protein lipoylation"/>
    <property type="evidence" value="ECO:0007669"/>
    <property type="project" value="TreeGrafter"/>
</dbReference>
<dbReference type="HAMAP" id="MF_00272">
    <property type="entry name" value="GcvH"/>
    <property type="match status" value="1"/>
</dbReference>
<evidence type="ECO:0000256" key="1">
    <source>
        <dbReference type="ARBA" id="ARBA00009249"/>
    </source>
</evidence>
<dbReference type="InterPro" id="IPR000089">
    <property type="entry name" value="Biotin_lipoyl"/>
</dbReference>
<comment type="caution">
    <text evidence="6">The sequence shown here is derived from an EMBL/GenBank/DDBJ whole genome shotgun (WGS) entry which is preliminary data.</text>
</comment>
<feature type="modified residue" description="N6-lipoyllysine" evidence="3 4">
    <location>
        <position position="62"/>
    </location>
</feature>
<dbReference type="AlphaFoldDB" id="A0A523YJF5"/>
<gene>
    <name evidence="3 6" type="primary">gcvH</name>
    <name evidence="6" type="ORF">E3J33_04640</name>
</gene>
<dbReference type="PROSITE" id="PS50968">
    <property type="entry name" value="BIOTINYL_LIPOYL"/>
    <property type="match status" value="1"/>
</dbReference>
<dbReference type="InterPro" id="IPR003016">
    <property type="entry name" value="2-oxoA_DH_lipoyl-BS"/>
</dbReference>
<dbReference type="InterPro" id="IPR017453">
    <property type="entry name" value="GCV_H_sub"/>
</dbReference>
<accession>A0A523YJF5</accession>
<evidence type="ECO:0000313" key="6">
    <source>
        <dbReference type="EMBL" id="TET91685.1"/>
    </source>
</evidence>
<dbReference type="NCBIfam" id="TIGR00527">
    <property type="entry name" value="gcvH"/>
    <property type="match status" value="1"/>
</dbReference>
<dbReference type="CDD" id="cd06848">
    <property type="entry name" value="GCS_H"/>
    <property type="match status" value="1"/>
</dbReference>
<comment type="similarity">
    <text evidence="1 3">Belongs to the GcvH family.</text>
</comment>
<protein>
    <recommendedName>
        <fullName evidence="3">Glycine cleavage system H protein</fullName>
    </recommendedName>
</protein>
<dbReference type="Proteomes" id="UP000316925">
    <property type="component" value="Unassembled WGS sequence"/>
</dbReference>
<dbReference type="InterPro" id="IPR002930">
    <property type="entry name" value="GCV_H"/>
</dbReference>
<dbReference type="NCBIfam" id="NF002270">
    <property type="entry name" value="PRK01202.1"/>
    <property type="match status" value="1"/>
</dbReference>
<reference evidence="6 7" key="1">
    <citation type="submission" date="2019-03" db="EMBL/GenBank/DDBJ databases">
        <title>Metabolic potential of uncultured bacteria and archaea associated with petroleum seepage in deep-sea sediments.</title>
        <authorList>
            <person name="Dong X."/>
            <person name="Hubert C."/>
        </authorList>
    </citation>
    <scope>NUCLEOTIDE SEQUENCE [LARGE SCALE GENOMIC DNA]</scope>
    <source>
        <strain evidence="6">E29_bin28</strain>
    </source>
</reference>
<dbReference type="GO" id="GO:0019464">
    <property type="term" value="P:glycine decarboxylation via glycine cleavage system"/>
    <property type="evidence" value="ECO:0007669"/>
    <property type="project" value="UniProtKB-UniRule"/>
</dbReference>
<dbReference type="PANTHER" id="PTHR11715:SF3">
    <property type="entry name" value="GLYCINE CLEAVAGE SYSTEM H PROTEIN-RELATED"/>
    <property type="match status" value="1"/>
</dbReference>
<dbReference type="Pfam" id="PF01597">
    <property type="entry name" value="GCV_H"/>
    <property type="match status" value="1"/>
</dbReference>
<feature type="domain" description="Lipoyl-binding" evidence="5">
    <location>
        <begin position="21"/>
        <end position="103"/>
    </location>
</feature>
<evidence type="ECO:0000259" key="5">
    <source>
        <dbReference type="PROSITE" id="PS50968"/>
    </source>
</evidence>
<sequence>MYPENLKYLDTHQWIKVEATIGKVGISWYGQEQLGEILLVELPKVGEEITHKKTFATLESSKTAFEVPSPVSGKVIEINTQLEEDPSLINKDPYGRGWMIKLEISHPQEIDSLLNAQEYKKLVEQ</sequence>
<evidence type="ECO:0000313" key="7">
    <source>
        <dbReference type="Proteomes" id="UP000316925"/>
    </source>
</evidence>
<dbReference type="GO" id="GO:0005960">
    <property type="term" value="C:glycine cleavage complex"/>
    <property type="evidence" value="ECO:0007669"/>
    <property type="project" value="InterPro"/>
</dbReference>
<evidence type="ECO:0000256" key="4">
    <source>
        <dbReference type="PIRSR" id="PIRSR617453-50"/>
    </source>
</evidence>
<dbReference type="SUPFAM" id="SSF51230">
    <property type="entry name" value="Single hybrid motif"/>
    <property type="match status" value="1"/>
</dbReference>